<reference evidence="2 3" key="1">
    <citation type="submission" date="2020-02" db="EMBL/GenBank/DDBJ databases">
        <title>Genome sequences of Thiorhodococcus mannitoliphagus and Thiorhodococcus minor, purple sulfur photosynthetic bacteria in the gammaproteobacterial family, Chromatiaceae.</title>
        <authorList>
            <person name="Aviles F.A."/>
            <person name="Meyer T.E."/>
            <person name="Kyndt J.A."/>
        </authorList>
    </citation>
    <scope>NUCLEOTIDE SEQUENCE [LARGE SCALE GENOMIC DNA]</scope>
    <source>
        <strain evidence="2 3">DSM 11518</strain>
    </source>
</reference>
<dbReference type="AlphaFoldDB" id="A0A6M0K659"/>
<dbReference type="EMBL" id="JAAIJQ010000112">
    <property type="protein sequence ID" value="NEV64801.1"/>
    <property type="molecule type" value="Genomic_DNA"/>
</dbReference>
<protein>
    <submittedName>
        <fullName evidence="2">Uncharacterized protein</fullName>
    </submittedName>
</protein>
<comment type="caution">
    <text evidence="2">The sequence shown here is derived from an EMBL/GenBank/DDBJ whole genome shotgun (WGS) entry which is preliminary data.</text>
</comment>
<accession>A0A6M0K659</accession>
<proteinExistence type="predicted"/>
<dbReference type="Proteomes" id="UP000483379">
    <property type="component" value="Unassembled WGS sequence"/>
</dbReference>
<feature type="region of interest" description="Disordered" evidence="1">
    <location>
        <begin position="121"/>
        <end position="140"/>
    </location>
</feature>
<name>A0A6M0K659_9GAMM</name>
<evidence type="ECO:0000313" key="3">
    <source>
        <dbReference type="Proteomes" id="UP000483379"/>
    </source>
</evidence>
<evidence type="ECO:0000256" key="1">
    <source>
        <dbReference type="SAM" id="MobiDB-lite"/>
    </source>
</evidence>
<evidence type="ECO:0000313" key="2">
    <source>
        <dbReference type="EMBL" id="NEV64801.1"/>
    </source>
</evidence>
<gene>
    <name evidence="2" type="ORF">G3446_23525</name>
</gene>
<dbReference type="RefSeq" id="WP_164455909.1">
    <property type="nucleotide sequence ID" value="NZ_JAAIJQ010000112.1"/>
</dbReference>
<keyword evidence="3" id="KW-1185">Reference proteome</keyword>
<sequence>MPNFDPTFVFHRLVQDDQALDGIVADRCLDQELFVERHRHTIARHYASEGLHLEEAKTRQLAEDLWTYMHHLMSLTRRKTAAARRPARANPDRTVNAEGQGNLCRDDDERILFRGRQRMDIRDLESIQDPRPPCSDKPPE</sequence>
<organism evidence="2 3">
    <name type="scientific">Thiorhodococcus minor</name>
    <dbReference type="NCBI Taxonomy" id="57489"/>
    <lineage>
        <taxon>Bacteria</taxon>
        <taxon>Pseudomonadati</taxon>
        <taxon>Pseudomonadota</taxon>
        <taxon>Gammaproteobacteria</taxon>
        <taxon>Chromatiales</taxon>
        <taxon>Chromatiaceae</taxon>
        <taxon>Thiorhodococcus</taxon>
    </lineage>
</organism>
<feature type="compositionally biased region" description="Pro residues" evidence="1">
    <location>
        <begin position="130"/>
        <end position="140"/>
    </location>
</feature>
<feature type="region of interest" description="Disordered" evidence="1">
    <location>
        <begin position="79"/>
        <end position="102"/>
    </location>
</feature>